<dbReference type="SMART" id="SM00895">
    <property type="entry name" value="FCD"/>
    <property type="match status" value="1"/>
</dbReference>
<evidence type="ECO:0000313" key="6">
    <source>
        <dbReference type="Proteomes" id="UP000642819"/>
    </source>
</evidence>
<name>A0ABQ3GL09_9MICC</name>
<sequence>MSVAPVSTGESESMSEHAYKLLRDRLIMLDIAPGEPINEGRIATELGVGRTPVREALKRLETDHLIVSYPRRGTFAAIVDIGDLASISEVRVLLEPLAAQKAALNADDDLRSEFARLAEEIARLGEDGDHGALLEYDLAVHRLIYRATGNPHLAETLIRLDNLATRIWCLVLGRLPKIGGHIREHIALLEAIIAGREDEAAELAREHVRHFESTIRAAL</sequence>
<organism evidence="5 6">
    <name type="scientific">Zhihengliuella salsuginis</name>
    <dbReference type="NCBI Taxonomy" id="578222"/>
    <lineage>
        <taxon>Bacteria</taxon>
        <taxon>Bacillati</taxon>
        <taxon>Actinomycetota</taxon>
        <taxon>Actinomycetes</taxon>
        <taxon>Micrococcales</taxon>
        <taxon>Micrococcaceae</taxon>
        <taxon>Zhihengliuella</taxon>
    </lineage>
</organism>
<proteinExistence type="predicted"/>
<gene>
    <name evidence="5" type="ORF">GCM10008096_29970</name>
</gene>
<keyword evidence="2" id="KW-0238">DNA-binding</keyword>
<dbReference type="Proteomes" id="UP000642819">
    <property type="component" value="Unassembled WGS sequence"/>
</dbReference>
<evidence type="ECO:0000256" key="1">
    <source>
        <dbReference type="ARBA" id="ARBA00023015"/>
    </source>
</evidence>
<dbReference type="Pfam" id="PF07729">
    <property type="entry name" value="FCD"/>
    <property type="match status" value="1"/>
</dbReference>
<dbReference type="InterPro" id="IPR011711">
    <property type="entry name" value="GntR_C"/>
</dbReference>
<dbReference type="InterPro" id="IPR008920">
    <property type="entry name" value="TF_FadR/GntR_C"/>
</dbReference>
<accession>A0ABQ3GL09</accession>
<dbReference type="PANTHER" id="PTHR43537">
    <property type="entry name" value="TRANSCRIPTIONAL REGULATOR, GNTR FAMILY"/>
    <property type="match status" value="1"/>
</dbReference>
<dbReference type="PANTHER" id="PTHR43537:SF5">
    <property type="entry name" value="UXU OPERON TRANSCRIPTIONAL REGULATOR"/>
    <property type="match status" value="1"/>
</dbReference>
<dbReference type="SUPFAM" id="SSF48008">
    <property type="entry name" value="GntR ligand-binding domain-like"/>
    <property type="match status" value="1"/>
</dbReference>
<dbReference type="InterPro" id="IPR036390">
    <property type="entry name" value="WH_DNA-bd_sf"/>
</dbReference>
<evidence type="ECO:0000313" key="5">
    <source>
        <dbReference type="EMBL" id="GHD13581.1"/>
    </source>
</evidence>
<dbReference type="Pfam" id="PF00392">
    <property type="entry name" value="GntR"/>
    <property type="match status" value="1"/>
</dbReference>
<reference evidence="6" key="1">
    <citation type="journal article" date="2019" name="Int. J. Syst. Evol. Microbiol.">
        <title>The Global Catalogue of Microorganisms (GCM) 10K type strain sequencing project: providing services to taxonomists for standard genome sequencing and annotation.</title>
        <authorList>
            <consortium name="The Broad Institute Genomics Platform"/>
            <consortium name="The Broad Institute Genome Sequencing Center for Infectious Disease"/>
            <person name="Wu L."/>
            <person name="Ma J."/>
        </authorList>
    </citation>
    <scope>NUCLEOTIDE SEQUENCE [LARGE SCALE GENOMIC DNA]</scope>
    <source>
        <strain evidence="6">KCTC 19466</strain>
    </source>
</reference>
<protein>
    <submittedName>
        <fullName evidence="5">GntR family transcriptional regulator</fullName>
    </submittedName>
</protein>
<evidence type="ECO:0000259" key="4">
    <source>
        <dbReference type="PROSITE" id="PS50949"/>
    </source>
</evidence>
<dbReference type="InterPro" id="IPR000524">
    <property type="entry name" value="Tscrpt_reg_HTH_GntR"/>
</dbReference>
<dbReference type="SUPFAM" id="SSF46785">
    <property type="entry name" value="Winged helix' DNA-binding domain"/>
    <property type="match status" value="1"/>
</dbReference>
<dbReference type="EMBL" id="BMXK01000019">
    <property type="protein sequence ID" value="GHD13581.1"/>
    <property type="molecule type" value="Genomic_DNA"/>
</dbReference>
<comment type="caution">
    <text evidence="5">The sequence shown here is derived from an EMBL/GenBank/DDBJ whole genome shotgun (WGS) entry which is preliminary data.</text>
</comment>
<dbReference type="Gene3D" id="1.20.120.530">
    <property type="entry name" value="GntR ligand-binding domain-like"/>
    <property type="match status" value="1"/>
</dbReference>
<dbReference type="Gene3D" id="1.10.10.10">
    <property type="entry name" value="Winged helix-like DNA-binding domain superfamily/Winged helix DNA-binding domain"/>
    <property type="match status" value="1"/>
</dbReference>
<feature type="domain" description="HTH gntR-type" evidence="4">
    <location>
        <begin position="12"/>
        <end position="79"/>
    </location>
</feature>
<dbReference type="SMART" id="SM00345">
    <property type="entry name" value="HTH_GNTR"/>
    <property type="match status" value="1"/>
</dbReference>
<keyword evidence="1" id="KW-0805">Transcription regulation</keyword>
<evidence type="ECO:0000256" key="2">
    <source>
        <dbReference type="ARBA" id="ARBA00023125"/>
    </source>
</evidence>
<keyword evidence="6" id="KW-1185">Reference proteome</keyword>
<dbReference type="InterPro" id="IPR036388">
    <property type="entry name" value="WH-like_DNA-bd_sf"/>
</dbReference>
<evidence type="ECO:0000256" key="3">
    <source>
        <dbReference type="ARBA" id="ARBA00023163"/>
    </source>
</evidence>
<dbReference type="PROSITE" id="PS50949">
    <property type="entry name" value="HTH_GNTR"/>
    <property type="match status" value="1"/>
</dbReference>
<keyword evidence="3" id="KW-0804">Transcription</keyword>